<feature type="binding site" evidence="9">
    <location>
        <position position="179"/>
    </location>
    <ligand>
        <name>substrate</name>
    </ligand>
</feature>
<dbReference type="AlphaFoldDB" id="A0A6G7K7Z6"/>
<dbReference type="SUPFAM" id="SSF53633">
    <property type="entry name" value="Carbamate kinase-like"/>
    <property type="match status" value="1"/>
</dbReference>
<dbReference type="InterPro" id="IPR036393">
    <property type="entry name" value="AceGlu_kinase-like_sf"/>
</dbReference>
<keyword evidence="4 9" id="KW-0808">Transferase</keyword>
<reference evidence="11 12" key="1">
    <citation type="journal article" date="2017" name="Int. J. Syst. Evol. Microbiol.">
        <title>Jeotgalibaca porci sp. nov. and Jeotgalibaca arthritidis sp. nov., isolated from pigs, and emended description of the genus Jeotgalibaca.</title>
        <authorList>
            <person name="Zamora L."/>
            <person name="Perez-Sancho M."/>
            <person name="Dominguez L."/>
            <person name="Fernandez-Garayzabal J.F."/>
            <person name="Vela A.I."/>
        </authorList>
    </citation>
    <scope>NUCLEOTIDE SEQUENCE [LARGE SCALE GENOMIC DNA]</scope>
    <source>
        <strain evidence="11 12">CECT 9157</strain>
    </source>
</reference>
<dbReference type="NCBIfam" id="TIGR00761">
    <property type="entry name" value="argB"/>
    <property type="match status" value="1"/>
</dbReference>
<name>A0A6G7K7Z6_9LACT</name>
<dbReference type="InterPro" id="IPR037528">
    <property type="entry name" value="ArgB"/>
</dbReference>
<dbReference type="EC" id="2.7.2.8" evidence="9"/>
<dbReference type="InterPro" id="IPR001057">
    <property type="entry name" value="Glu/AcGlu_kinase"/>
</dbReference>
<dbReference type="CDD" id="cd04250">
    <property type="entry name" value="AAK_NAGK-C"/>
    <property type="match status" value="1"/>
</dbReference>
<sequence>MIISADERAEILIDSLGYIKKFHNKIVVIKYGGNAMLNDKLKASVIKDIVLLKYIGMNPVIVHGGGPEITQMMALKGIETKFVNGLRVTTPETMKVAEMVLTGSISPDIASLFNANGVPSVSMSGKDGKTILAKQRDPELGLVGEVTHINTDYILNLIEDGYLPVVSPIAYGEDGMSLNINSDEVAKHLATALSADKLMLITDVDGVLNDPKDPTTLISRLTLSQIKEAISDGIISGGMIPKLDCCTGAIEGGVHRCHIINGTIPHSIIIELFTKDGIGTMVTNEEDIHENGDR</sequence>
<keyword evidence="7 9" id="KW-0067">ATP-binding</keyword>
<comment type="catalytic activity">
    <reaction evidence="8 9">
        <text>N-acetyl-L-glutamate + ATP = N-acetyl-L-glutamyl 5-phosphate + ADP</text>
        <dbReference type="Rhea" id="RHEA:14629"/>
        <dbReference type="ChEBI" id="CHEBI:30616"/>
        <dbReference type="ChEBI" id="CHEBI:44337"/>
        <dbReference type="ChEBI" id="CHEBI:57936"/>
        <dbReference type="ChEBI" id="CHEBI:456216"/>
        <dbReference type="EC" id="2.7.2.8"/>
    </reaction>
</comment>
<evidence type="ECO:0000256" key="9">
    <source>
        <dbReference type="HAMAP-Rule" id="MF_00082"/>
    </source>
</evidence>
<feature type="domain" description="Aspartate/glutamate/uridylate kinase" evidence="10">
    <location>
        <begin position="25"/>
        <end position="261"/>
    </location>
</feature>
<dbReference type="GO" id="GO:0003991">
    <property type="term" value="F:acetylglutamate kinase activity"/>
    <property type="evidence" value="ECO:0007669"/>
    <property type="project" value="UniProtKB-UniRule"/>
</dbReference>
<dbReference type="InterPro" id="IPR004662">
    <property type="entry name" value="AcgluKinase_fam"/>
</dbReference>
<evidence type="ECO:0000256" key="2">
    <source>
        <dbReference type="ARBA" id="ARBA00022571"/>
    </source>
</evidence>
<evidence type="ECO:0000256" key="5">
    <source>
        <dbReference type="ARBA" id="ARBA00022741"/>
    </source>
</evidence>
<keyword evidence="5 9" id="KW-0547">Nucleotide-binding</keyword>
<evidence type="ECO:0000256" key="1">
    <source>
        <dbReference type="ARBA" id="ARBA00004828"/>
    </source>
</evidence>
<feature type="site" description="Transition state stabilizer" evidence="9">
    <location>
        <position position="242"/>
    </location>
</feature>
<dbReference type="PANTHER" id="PTHR23342:SF0">
    <property type="entry name" value="N-ACETYLGLUTAMATE SYNTHASE, MITOCHONDRIAL"/>
    <property type="match status" value="1"/>
</dbReference>
<dbReference type="GO" id="GO:0042450">
    <property type="term" value="P:L-arginine biosynthetic process via ornithine"/>
    <property type="evidence" value="ECO:0007669"/>
    <property type="project" value="UniProtKB-UniRule"/>
</dbReference>
<dbReference type="FunFam" id="3.40.1160.10:FF:000004">
    <property type="entry name" value="Acetylglutamate kinase"/>
    <property type="match status" value="1"/>
</dbReference>
<evidence type="ECO:0000256" key="7">
    <source>
        <dbReference type="ARBA" id="ARBA00022840"/>
    </source>
</evidence>
<feature type="binding site" evidence="9">
    <location>
        <begin position="65"/>
        <end position="66"/>
    </location>
    <ligand>
        <name>substrate</name>
    </ligand>
</feature>
<dbReference type="PANTHER" id="PTHR23342">
    <property type="entry name" value="N-ACETYLGLUTAMATE SYNTHASE"/>
    <property type="match status" value="1"/>
</dbReference>
<evidence type="ECO:0000256" key="6">
    <source>
        <dbReference type="ARBA" id="ARBA00022777"/>
    </source>
</evidence>
<keyword evidence="9" id="KW-0963">Cytoplasm</keyword>
<dbReference type="GO" id="GO:0005524">
    <property type="term" value="F:ATP binding"/>
    <property type="evidence" value="ECO:0007669"/>
    <property type="project" value="UniProtKB-UniRule"/>
</dbReference>
<dbReference type="PIRSF" id="PIRSF000728">
    <property type="entry name" value="NAGK"/>
    <property type="match status" value="1"/>
</dbReference>
<organism evidence="11 12">
    <name type="scientific">Jeotgalibaca arthritidis</name>
    <dbReference type="NCBI Taxonomy" id="1868794"/>
    <lineage>
        <taxon>Bacteria</taxon>
        <taxon>Bacillati</taxon>
        <taxon>Bacillota</taxon>
        <taxon>Bacilli</taxon>
        <taxon>Lactobacillales</taxon>
        <taxon>Carnobacteriaceae</taxon>
        <taxon>Jeotgalibaca</taxon>
    </lineage>
</organism>
<dbReference type="KEGG" id="jar:G7057_02095"/>
<comment type="similarity">
    <text evidence="9">Belongs to the acetylglutamate kinase family. ArgB subfamily.</text>
</comment>
<feature type="site" description="Transition state stabilizer" evidence="9">
    <location>
        <position position="30"/>
    </location>
</feature>
<comment type="subcellular location">
    <subcellularLocation>
        <location evidence="9">Cytoplasm</location>
    </subcellularLocation>
</comment>
<protein>
    <recommendedName>
        <fullName evidence="9">Acetylglutamate kinase</fullName>
        <ecNumber evidence="9">2.7.2.8</ecNumber>
    </recommendedName>
    <alternativeName>
        <fullName evidence="9">N-acetyl-L-glutamate 5-phosphotransferase</fullName>
    </alternativeName>
    <alternativeName>
        <fullName evidence="9">NAG kinase</fullName>
        <shortName evidence="9">NAGK</shortName>
    </alternativeName>
</protein>
<evidence type="ECO:0000313" key="11">
    <source>
        <dbReference type="EMBL" id="QII81384.1"/>
    </source>
</evidence>
<evidence type="ECO:0000313" key="12">
    <source>
        <dbReference type="Proteomes" id="UP000501451"/>
    </source>
</evidence>
<dbReference type="InterPro" id="IPR001048">
    <property type="entry name" value="Asp/Glu/Uridylate_kinase"/>
</dbReference>
<feature type="binding site" evidence="9">
    <location>
        <position position="87"/>
    </location>
    <ligand>
        <name>substrate</name>
    </ligand>
</feature>
<keyword evidence="3 9" id="KW-0028">Amino-acid biosynthesis</keyword>
<comment type="function">
    <text evidence="9">Catalyzes the ATP-dependent phosphorylation of N-acetyl-L-glutamate.</text>
</comment>
<comment type="pathway">
    <text evidence="1 9">Amino-acid biosynthesis; L-arginine biosynthesis; N(2)-acetyl-L-ornithine from L-glutamate: step 2/4.</text>
</comment>
<evidence type="ECO:0000256" key="3">
    <source>
        <dbReference type="ARBA" id="ARBA00022605"/>
    </source>
</evidence>
<dbReference type="Proteomes" id="UP000501451">
    <property type="component" value="Chromosome"/>
</dbReference>
<dbReference type="InterPro" id="IPR041727">
    <property type="entry name" value="NAGK-C"/>
</dbReference>
<dbReference type="PRINTS" id="PR00474">
    <property type="entry name" value="GLU5KINASE"/>
</dbReference>
<dbReference type="EMBL" id="CP049740">
    <property type="protein sequence ID" value="QII81384.1"/>
    <property type="molecule type" value="Genomic_DNA"/>
</dbReference>
<keyword evidence="12" id="KW-1185">Reference proteome</keyword>
<dbReference type="RefSeq" id="WP_166160963.1">
    <property type="nucleotide sequence ID" value="NZ_CP049740.1"/>
</dbReference>
<gene>
    <name evidence="9 11" type="primary">argB</name>
    <name evidence="11" type="ORF">G7057_02095</name>
</gene>
<dbReference type="GO" id="GO:0005737">
    <property type="term" value="C:cytoplasm"/>
    <property type="evidence" value="ECO:0007669"/>
    <property type="project" value="UniProtKB-SubCell"/>
</dbReference>
<dbReference type="Gene3D" id="3.40.1160.10">
    <property type="entry name" value="Acetylglutamate kinase-like"/>
    <property type="match status" value="1"/>
</dbReference>
<dbReference type="HAMAP" id="MF_00082">
    <property type="entry name" value="ArgB"/>
    <property type="match status" value="1"/>
</dbReference>
<dbReference type="Pfam" id="PF00696">
    <property type="entry name" value="AA_kinase"/>
    <property type="match status" value="1"/>
</dbReference>
<accession>A0A6G7K7Z6</accession>
<evidence type="ECO:0000259" key="10">
    <source>
        <dbReference type="Pfam" id="PF00696"/>
    </source>
</evidence>
<proteinExistence type="inferred from homology"/>
<dbReference type="UniPathway" id="UPA00068">
    <property type="reaction ID" value="UER00107"/>
</dbReference>
<evidence type="ECO:0000256" key="4">
    <source>
        <dbReference type="ARBA" id="ARBA00022679"/>
    </source>
</evidence>
<keyword evidence="2 9" id="KW-0055">Arginine biosynthesis</keyword>
<evidence type="ECO:0000256" key="8">
    <source>
        <dbReference type="ARBA" id="ARBA00048141"/>
    </source>
</evidence>
<keyword evidence="6 9" id="KW-0418">Kinase</keyword>